<dbReference type="Proteomes" id="UP001157502">
    <property type="component" value="Chromosome 5"/>
</dbReference>
<reference evidence="1" key="1">
    <citation type="submission" date="2021-05" db="EMBL/GenBank/DDBJ databases">
        <authorList>
            <person name="Pan Q."/>
            <person name="Jouanno E."/>
            <person name="Zahm M."/>
            <person name="Klopp C."/>
            <person name="Cabau C."/>
            <person name="Louis A."/>
            <person name="Berthelot C."/>
            <person name="Parey E."/>
            <person name="Roest Crollius H."/>
            <person name="Montfort J."/>
            <person name="Robinson-Rechavi M."/>
            <person name="Bouchez O."/>
            <person name="Lampietro C."/>
            <person name="Lopez Roques C."/>
            <person name="Donnadieu C."/>
            <person name="Postlethwait J."/>
            <person name="Bobe J."/>
            <person name="Dillon D."/>
            <person name="Chandos A."/>
            <person name="von Hippel F."/>
            <person name="Guiguen Y."/>
        </authorList>
    </citation>
    <scope>NUCLEOTIDE SEQUENCE</scope>
    <source>
        <strain evidence="1">YG-Jan2019</strain>
    </source>
</reference>
<comment type="caution">
    <text evidence="1">The sequence shown here is derived from an EMBL/GenBank/DDBJ whole genome shotgun (WGS) entry which is preliminary data.</text>
</comment>
<dbReference type="EMBL" id="CM055732">
    <property type="protein sequence ID" value="KAJ8011179.1"/>
    <property type="molecule type" value="Genomic_DNA"/>
</dbReference>
<protein>
    <submittedName>
        <fullName evidence="1">Uncharacterized protein</fullName>
    </submittedName>
</protein>
<gene>
    <name evidence="1" type="ORF">DPEC_G00055480</name>
</gene>
<evidence type="ECO:0000313" key="2">
    <source>
        <dbReference type="Proteomes" id="UP001157502"/>
    </source>
</evidence>
<keyword evidence="2" id="KW-1185">Reference proteome</keyword>
<name>A0ACC2H5F7_DALPE</name>
<organism evidence="1 2">
    <name type="scientific">Dallia pectoralis</name>
    <name type="common">Alaska blackfish</name>
    <dbReference type="NCBI Taxonomy" id="75939"/>
    <lineage>
        <taxon>Eukaryota</taxon>
        <taxon>Metazoa</taxon>
        <taxon>Chordata</taxon>
        <taxon>Craniata</taxon>
        <taxon>Vertebrata</taxon>
        <taxon>Euteleostomi</taxon>
        <taxon>Actinopterygii</taxon>
        <taxon>Neopterygii</taxon>
        <taxon>Teleostei</taxon>
        <taxon>Protacanthopterygii</taxon>
        <taxon>Esociformes</taxon>
        <taxon>Umbridae</taxon>
        <taxon>Dallia</taxon>
    </lineage>
</organism>
<sequence>MTVGQDRNLTCTVPDVYPADHLTVQWLLGDTVLKEDKDLETVDGEVQTVTSVFKYQPRAQDHGQNITCRATLNIRSEQETRLAVASMRIRSFQKDPVISGSDFMTVGQDRNLTCTVPDVYPADHLTVQWLLGDKVLKEHKDLETVDGEVQTVTSVFKYQPRAQDHGQNITCRATLNIRSEQETRLAVASMRIRSFQKDPVISGSDFMTVGQDRNLTCTVPDVYPADHLTVQWLLGDTVLKEDKDLETVDGEVQTVTSVFKYQPRAQDHGQNITCRATLNIRSEQETRLAVASMRIRSPPRYLSMEVLPSMEVEEGQNVSLWFQAAGVPTPSFTLIRLLDNVELHSPNGTFNLIDVGPEQAGQYLLNLTNELGHLSRHFSLSVYSKTVDPGQFDTKTVVIPAVGLSLVSMATAAGLLKRFLRRTKANSLPISGVV</sequence>
<evidence type="ECO:0000313" key="1">
    <source>
        <dbReference type="EMBL" id="KAJ8011179.1"/>
    </source>
</evidence>
<proteinExistence type="predicted"/>
<accession>A0ACC2H5F7</accession>